<dbReference type="Gene3D" id="3.40.630.30">
    <property type="match status" value="1"/>
</dbReference>
<dbReference type="EMBL" id="BAABHS010000035">
    <property type="protein sequence ID" value="GAA4988143.1"/>
    <property type="molecule type" value="Genomic_DNA"/>
</dbReference>
<protein>
    <submittedName>
        <fullName evidence="4">GNAT family N-acetyltransferase</fullName>
    </submittedName>
</protein>
<evidence type="ECO:0000256" key="1">
    <source>
        <dbReference type="ARBA" id="ARBA00022679"/>
    </source>
</evidence>
<dbReference type="InterPro" id="IPR016181">
    <property type="entry name" value="Acyl_CoA_acyltransferase"/>
</dbReference>
<dbReference type="InterPro" id="IPR050832">
    <property type="entry name" value="Bact_Acetyltransf"/>
</dbReference>
<reference evidence="5" key="1">
    <citation type="journal article" date="2019" name="Int. J. Syst. Evol. Microbiol.">
        <title>The Global Catalogue of Microorganisms (GCM) 10K type strain sequencing project: providing services to taxonomists for standard genome sequencing and annotation.</title>
        <authorList>
            <consortium name="The Broad Institute Genomics Platform"/>
            <consortium name="The Broad Institute Genome Sequencing Center for Infectious Disease"/>
            <person name="Wu L."/>
            <person name="Ma J."/>
        </authorList>
    </citation>
    <scope>NUCLEOTIDE SEQUENCE [LARGE SCALE GENOMIC DNA]</scope>
    <source>
        <strain evidence="5">JCM 17986</strain>
    </source>
</reference>
<name>A0ABP9I593_9ACTN</name>
<feature type="domain" description="N-acetyltransferase" evidence="3">
    <location>
        <begin position="2"/>
        <end position="144"/>
    </location>
</feature>
<dbReference type="PROSITE" id="PS51186">
    <property type="entry name" value="GNAT"/>
    <property type="match status" value="1"/>
</dbReference>
<dbReference type="RefSeq" id="WP_345679721.1">
    <property type="nucleotide sequence ID" value="NZ_BAABHS010000035.1"/>
</dbReference>
<dbReference type="CDD" id="cd04301">
    <property type="entry name" value="NAT_SF"/>
    <property type="match status" value="1"/>
</dbReference>
<organism evidence="4 5">
    <name type="scientific">Yinghuangia aomiensis</name>
    <dbReference type="NCBI Taxonomy" id="676205"/>
    <lineage>
        <taxon>Bacteria</taxon>
        <taxon>Bacillati</taxon>
        <taxon>Actinomycetota</taxon>
        <taxon>Actinomycetes</taxon>
        <taxon>Kitasatosporales</taxon>
        <taxon>Streptomycetaceae</taxon>
        <taxon>Yinghuangia</taxon>
    </lineage>
</organism>
<proteinExistence type="predicted"/>
<evidence type="ECO:0000259" key="3">
    <source>
        <dbReference type="PROSITE" id="PS51186"/>
    </source>
</evidence>
<comment type="caution">
    <text evidence="4">The sequence shown here is derived from an EMBL/GenBank/DDBJ whole genome shotgun (WGS) entry which is preliminary data.</text>
</comment>
<dbReference type="PANTHER" id="PTHR43877">
    <property type="entry name" value="AMINOALKYLPHOSPHONATE N-ACETYLTRANSFERASE-RELATED-RELATED"/>
    <property type="match status" value="1"/>
</dbReference>
<gene>
    <name evidence="4" type="ORF">GCM10023205_68830</name>
</gene>
<sequence>MVTVGMLTPEDRAVWQRLFDGYNTFYGRTMSAGFFDTAWGRFAADADIHALGARVDGVLVGIVHFLTHPSTTTADLCYLQDLFTAPEARGAGVGRALIAAVADWARARGCDRVYWQTHEDNTAARRLYDAVAEHHGFVVYRLAL</sequence>
<evidence type="ECO:0000313" key="5">
    <source>
        <dbReference type="Proteomes" id="UP001500466"/>
    </source>
</evidence>
<accession>A0ABP9I593</accession>
<dbReference type="SUPFAM" id="SSF55729">
    <property type="entry name" value="Acyl-CoA N-acyltransferases (Nat)"/>
    <property type="match status" value="1"/>
</dbReference>
<evidence type="ECO:0000313" key="4">
    <source>
        <dbReference type="EMBL" id="GAA4988143.1"/>
    </source>
</evidence>
<keyword evidence="2" id="KW-0012">Acyltransferase</keyword>
<keyword evidence="5" id="KW-1185">Reference proteome</keyword>
<keyword evidence="1" id="KW-0808">Transferase</keyword>
<evidence type="ECO:0000256" key="2">
    <source>
        <dbReference type="ARBA" id="ARBA00023315"/>
    </source>
</evidence>
<dbReference type="Proteomes" id="UP001500466">
    <property type="component" value="Unassembled WGS sequence"/>
</dbReference>
<dbReference type="InterPro" id="IPR000182">
    <property type="entry name" value="GNAT_dom"/>
</dbReference>
<dbReference type="Pfam" id="PF00583">
    <property type="entry name" value="Acetyltransf_1"/>
    <property type="match status" value="1"/>
</dbReference>